<proteinExistence type="predicted"/>
<gene>
    <name evidence="1" type="ORF">GKD85_02585</name>
</gene>
<dbReference type="EMBL" id="WKQE01000002">
    <property type="protein sequence ID" value="MSC79718.1"/>
    <property type="molecule type" value="Genomic_DNA"/>
</dbReference>
<sequence length="191" mass="21821">MDVAFEPNNDARSEKAYTKNLPMLKIQTHETVNPEDWQGLLADTPPGMEKVFWCIGCAGMFMVNTEDKFDVWCAYCITVAQSVVTACDEDADEDRIYLMGFGLAARTFNFAAHPVRRGECDPAPFIKAAQYECKDDVEFFSMWNLLVVLIELLRLSETEDMHDMVSAMVKMNRVRARYRQAADKLPKRDAQ</sequence>
<comment type="caution">
    <text evidence="1">The sequence shown here is derived from an EMBL/GenBank/DDBJ whole genome shotgun (WGS) entry which is preliminary data.</text>
</comment>
<dbReference type="RefSeq" id="WP_154252034.1">
    <property type="nucleotide sequence ID" value="NZ_WKPZ01000004.1"/>
</dbReference>
<evidence type="ECO:0000313" key="1">
    <source>
        <dbReference type="EMBL" id="MSC79718.1"/>
    </source>
</evidence>
<protein>
    <submittedName>
        <fullName evidence="1">Uncharacterized protein</fullName>
    </submittedName>
</protein>
<organism evidence="1 2">
    <name type="scientific">Faecalibacterium prausnitzii</name>
    <dbReference type="NCBI Taxonomy" id="853"/>
    <lineage>
        <taxon>Bacteria</taxon>
        <taxon>Bacillati</taxon>
        <taxon>Bacillota</taxon>
        <taxon>Clostridia</taxon>
        <taxon>Eubacteriales</taxon>
        <taxon>Oscillospiraceae</taxon>
        <taxon>Faecalibacterium</taxon>
    </lineage>
</organism>
<reference evidence="1 2" key="1">
    <citation type="journal article" date="2019" name="Nat. Med.">
        <title>A library of human gut bacterial isolates paired with longitudinal multiomics data enables mechanistic microbiome research.</title>
        <authorList>
            <person name="Poyet M."/>
            <person name="Groussin M."/>
            <person name="Gibbons S.M."/>
            <person name="Avila-Pacheco J."/>
            <person name="Jiang X."/>
            <person name="Kearney S.M."/>
            <person name="Perrotta A.R."/>
            <person name="Berdy B."/>
            <person name="Zhao S."/>
            <person name="Lieberman T.D."/>
            <person name="Swanson P.K."/>
            <person name="Smith M."/>
            <person name="Roesemann S."/>
            <person name="Alexander J.E."/>
            <person name="Rich S.A."/>
            <person name="Livny J."/>
            <person name="Vlamakis H."/>
            <person name="Clish C."/>
            <person name="Bullock K."/>
            <person name="Deik A."/>
            <person name="Scott J."/>
            <person name="Pierce K.A."/>
            <person name="Xavier R.J."/>
            <person name="Alm E.J."/>
        </authorList>
    </citation>
    <scope>NUCLEOTIDE SEQUENCE [LARGE SCALE GENOMIC DNA]</scope>
    <source>
        <strain evidence="1 2">BIOML-B9</strain>
    </source>
</reference>
<name>A0A6L5TEQ7_9FIRM</name>
<accession>A0A6L5TEQ7</accession>
<dbReference type="Proteomes" id="UP000477010">
    <property type="component" value="Unassembled WGS sequence"/>
</dbReference>
<evidence type="ECO:0000313" key="2">
    <source>
        <dbReference type="Proteomes" id="UP000477010"/>
    </source>
</evidence>
<dbReference type="AlphaFoldDB" id="A0A6L5TEQ7"/>